<keyword evidence="6" id="KW-0119">Carbohydrate metabolism</keyword>
<accession>M8EGT4</accession>
<evidence type="ECO:0000256" key="6">
    <source>
        <dbReference type="ARBA" id="ARBA00023277"/>
    </source>
</evidence>
<dbReference type="Pfam" id="PF07005">
    <property type="entry name" value="SBD_N"/>
    <property type="match status" value="1"/>
</dbReference>
<evidence type="ECO:0000313" key="10">
    <source>
        <dbReference type="Proteomes" id="UP000012081"/>
    </source>
</evidence>
<dbReference type="Gene3D" id="3.40.980.20">
    <property type="entry name" value="Four-carbon acid sugar kinase, nucleotide binding domain"/>
    <property type="match status" value="1"/>
</dbReference>
<evidence type="ECO:0000256" key="2">
    <source>
        <dbReference type="ARBA" id="ARBA00022679"/>
    </source>
</evidence>
<dbReference type="InterPro" id="IPR042213">
    <property type="entry name" value="NBD_C_sf"/>
</dbReference>
<evidence type="ECO:0000259" key="8">
    <source>
        <dbReference type="Pfam" id="PF17042"/>
    </source>
</evidence>
<dbReference type="GO" id="GO:0016301">
    <property type="term" value="F:kinase activity"/>
    <property type="evidence" value="ECO:0007669"/>
    <property type="project" value="UniProtKB-KW"/>
</dbReference>
<name>M8EGT4_9BACL</name>
<sequence length="443" mass="47711">MARIVVIADDLTGANDTGVQFAKKGFRTVSLFDPSKRQSGQAADVWIINAETRSLDPAEAYAKNKEMAAHLHLHTIPCVYKKIDSTLRGNVGIEINALMDDGPFDLAAIIPAYPANNRTTIGGYHLVNQVLLEDTEFARDPKSPVNESHLPTLLGKQTSRAVGHIDVRTVRGDRDRLVAAINSQHAAGLRLIVFDAFDQSDMQKATEALVASGKRVLWVGSAGLADALSNELAPRGNLKPLQFTDKGESVAIDAPVFVIAGSVSAITAEQIEVLRGLPKFRIVTADPLALLNEETAYQERMRVEAEIVSSIDDQLVPVLSTDSSESMRRAVAEWMERTGESGFAVGNAIADFLGEVGKSVFARRMLSGFVLTGGDIAYRTCLHLGVEALQIVSEVEEGIPLSVIIGGLADKLPVVTKAGAFGNRFSLVHAVEKIYKTTLIEGE</sequence>
<dbReference type="InterPro" id="IPR031475">
    <property type="entry name" value="NBD_C"/>
</dbReference>
<dbReference type="OrthoDB" id="9778478at2"/>
<evidence type="ECO:0000259" key="7">
    <source>
        <dbReference type="Pfam" id="PF07005"/>
    </source>
</evidence>
<feature type="domain" description="Four-carbon acid sugar kinase N-terminal" evidence="7">
    <location>
        <begin position="4"/>
        <end position="228"/>
    </location>
</feature>
<dbReference type="AlphaFoldDB" id="M8EGT4"/>
<dbReference type="SUPFAM" id="SSF142764">
    <property type="entry name" value="YgbK-like"/>
    <property type="match status" value="1"/>
</dbReference>
<dbReference type="PATRIC" id="fig|1300222.3.peg.757"/>
<evidence type="ECO:0000256" key="4">
    <source>
        <dbReference type="ARBA" id="ARBA00022777"/>
    </source>
</evidence>
<dbReference type="Pfam" id="PF17042">
    <property type="entry name" value="NBD_C"/>
    <property type="match status" value="1"/>
</dbReference>
<organism evidence="9 10">
    <name type="scientific">Brevibacillus borstelensis AK1</name>
    <dbReference type="NCBI Taxonomy" id="1300222"/>
    <lineage>
        <taxon>Bacteria</taxon>
        <taxon>Bacillati</taxon>
        <taxon>Bacillota</taxon>
        <taxon>Bacilli</taxon>
        <taxon>Bacillales</taxon>
        <taxon>Paenibacillaceae</taxon>
        <taxon>Brevibacillus</taxon>
    </lineage>
</organism>
<evidence type="ECO:0000256" key="3">
    <source>
        <dbReference type="ARBA" id="ARBA00022741"/>
    </source>
</evidence>
<keyword evidence="3" id="KW-0547">Nucleotide-binding</keyword>
<dbReference type="Gene3D" id="3.40.50.10840">
    <property type="entry name" value="Putative sugar-binding, N-terminal domain"/>
    <property type="match status" value="1"/>
</dbReference>
<comment type="caution">
    <text evidence="9">The sequence shown here is derived from an EMBL/GenBank/DDBJ whole genome shotgun (WGS) entry which is preliminary data.</text>
</comment>
<comment type="similarity">
    <text evidence="1">Belongs to the four-carbon acid sugar kinase family.</text>
</comment>
<keyword evidence="5" id="KW-0067">ATP-binding</keyword>
<evidence type="ECO:0000256" key="1">
    <source>
        <dbReference type="ARBA" id="ARBA00005715"/>
    </source>
</evidence>
<keyword evidence="10" id="KW-1185">Reference proteome</keyword>
<proteinExistence type="inferred from homology"/>
<dbReference type="GeneID" id="89498967"/>
<dbReference type="EMBL" id="APBN01000001">
    <property type="protein sequence ID" value="EMT54650.1"/>
    <property type="molecule type" value="Genomic_DNA"/>
</dbReference>
<evidence type="ECO:0000313" key="9">
    <source>
        <dbReference type="EMBL" id="EMT54650.1"/>
    </source>
</evidence>
<gene>
    <name evidence="9" type="ORF">I532_03560</name>
</gene>
<dbReference type="InterPro" id="IPR010737">
    <property type="entry name" value="4-carb_acid_sugar_kinase_N"/>
</dbReference>
<protein>
    <recommendedName>
        <fullName evidence="11">Hrp-dependent type III effector protein</fullName>
    </recommendedName>
</protein>
<reference evidence="9 10" key="1">
    <citation type="submission" date="2013-03" db="EMBL/GenBank/DDBJ databases">
        <title>Assembly of a new bacterial strain Brevibacillus borstelensis AK1.</title>
        <authorList>
            <person name="Rajan I."/>
            <person name="PoliReddy D."/>
            <person name="Sugumar T."/>
            <person name="Rathinam K."/>
            <person name="Alqarawi S."/>
            <person name="Khalil A.B."/>
            <person name="Sivakumar N."/>
        </authorList>
    </citation>
    <scope>NUCLEOTIDE SEQUENCE [LARGE SCALE GENOMIC DNA]</scope>
    <source>
        <strain evidence="9 10">AK1</strain>
    </source>
</reference>
<keyword evidence="4" id="KW-0418">Kinase</keyword>
<dbReference type="InterPro" id="IPR037051">
    <property type="entry name" value="4-carb_acid_sugar_kinase_N_sf"/>
</dbReference>
<evidence type="ECO:0000256" key="5">
    <source>
        <dbReference type="ARBA" id="ARBA00022840"/>
    </source>
</evidence>
<feature type="domain" description="Four-carbon acid sugar kinase nucleotide binding" evidence="8">
    <location>
        <begin position="258"/>
        <end position="424"/>
    </location>
</feature>
<keyword evidence="2" id="KW-0808">Transferase</keyword>
<dbReference type="GO" id="GO:0005524">
    <property type="term" value="F:ATP binding"/>
    <property type="evidence" value="ECO:0007669"/>
    <property type="project" value="UniProtKB-KW"/>
</dbReference>
<dbReference type="STRING" id="1300222.I532_03560"/>
<dbReference type="RefSeq" id="WP_003386447.1">
    <property type="nucleotide sequence ID" value="NZ_APBN01000001.1"/>
</dbReference>
<dbReference type="Proteomes" id="UP000012081">
    <property type="component" value="Unassembled WGS sequence"/>
</dbReference>
<evidence type="ECO:0008006" key="11">
    <source>
        <dbReference type="Google" id="ProtNLM"/>
    </source>
</evidence>